<proteinExistence type="predicted"/>
<dbReference type="SUPFAM" id="SSF158548">
    <property type="entry name" value="FLJ32549 domain-like"/>
    <property type="match status" value="1"/>
</dbReference>
<dbReference type="GO" id="GO:0061462">
    <property type="term" value="P:protein localization to lysosome"/>
    <property type="evidence" value="ECO:0007669"/>
    <property type="project" value="TreeGrafter"/>
</dbReference>
<feature type="non-terminal residue" evidence="1">
    <location>
        <position position="486"/>
    </location>
</feature>
<dbReference type="GO" id="GO:0042149">
    <property type="term" value="P:cellular response to glucose starvation"/>
    <property type="evidence" value="ECO:0007669"/>
    <property type="project" value="TreeGrafter"/>
</dbReference>
<dbReference type="Gene3D" id="1.10.3450.30">
    <property type="match status" value="1"/>
</dbReference>
<dbReference type="EMBL" id="CATQJA010002655">
    <property type="protein sequence ID" value="CAJ0579210.1"/>
    <property type="molecule type" value="Genomic_DNA"/>
</dbReference>
<keyword evidence="2" id="KW-1185">Reference proteome</keyword>
<reference evidence="1" key="1">
    <citation type="submission" date="2023-06" db="EMBL/GenBank/DDBJ databases">
        <authorList>
            <person name="Delattre M."/>
        </authorList>
    </citation>
    <scope>NUCLEOTIDE SEQUENCE</scope>
    <source>
        <strain evidence="1">AF72</strain>
    </source>
</reference>
<dbReference type="GO" id="GO:0034198">
    <property type="term" value="P:cellular response to amino acid starvation"/>
    <property type="evidence" value="ECO:0007669"/>
    <property type="project" value="TreeGrafter"/>
</dbReference>
<dbReference type="Proteomes" id="UP001177023">
    <property type="component" value="Unassembled WGS sequence"/>
</dbReference>
<dbReference type="Pfam" id="PF09404">
    <property type="entry name" value="C12orf66_like"/>
    <property type="match status" value="1"/>
</dbReference>
<dbReference type="InterPro" id="IPR018544">
    <property type="entry name" value="KICS_2"/>
</dbReference>
<comment type="caution">
    <text evidence="1">The sequence shown here is derived from an EMBL/GenBank/DDBJ whole genome shotgun (WGS) entry which is preliminary data.</text>
</comment>
<accession>A0AA36D1H3</accession>
<protein>
    <submittedName>
        <fullName evidence="1">Uncharacterized protein</fullName>
    </submittedName>
</protein>
<dbReference type="SUPFAM" id="SSF160651">
    <property type="entry name" value="FLJ32549 C-terminal domain-like"/>
    <property type="match status" value="1"/>
</dbReference>
<organism evidence="1 2">
    <name type="scientific">Mesorhabditis spiculigera</name>
    <dbReference type="NCBI Taxonomy" id="96644"/>
    <lineage>
        <taxon>Eukaryota</taxon>
        <taxon>Metazoa</taxon>
        <taxon>Ecdysozoa</taxon>
        <taxon>Nematoda</taxon>
        <taxon>Chromadorea</taxon>
        <taxon>Rhabditida</taxon>
        <taxon>Rhabditina</taxon>
        <taxon>Rhabditomorpha</taxon>
        <taxon>Rhabditoidea</taxon>
        <taxon>Rhabditidae</taxon>
        <taxon>Mesorhabditinae</taxon>
        <taxon>Mesorhabditis</taxon>
    </lineage>
</organism>
<sequence>MANDPIPSTSTVPPPNDMEIYVREASEGSKSGIDDDGENVPEAREVMEFEEDAIMTMIKEHKRHLELFKFDTARDTVENFRVRLSKMPQYGKDTWAAVCNCIAQVTMADKNYYHLTFLTPKLFFRKEDSLQKSYTQMTNDFKNLATVAPEGGDCQRILFQLHQYVKVRSQMIKFYIHLANNADRDWEDITRNSEDLLEKSDSGLHSVYFCEVELLVMMLRFQCYIIDGNLAKCIMLTKQITDKFVDWIGGGKDQLSASLAVSKSKKKVEKYITKFRLVNWLLYFFDHLHAKFSLYYLDSMGPYLNPMDMENMLTKPHTSATQPWYLSMCRDYLAKRTEEDFLYIIMDRSDRDGPFYGFKFVQTENRFTNSMNYMEPIRGHAEQYPILLKISKVFMVESNTHPQIHKHDPIYEELDNLLPRTNKKFHENPKHNRAYYCERLEEDIYGIFAAVGVRGKAESSVLDFLNELGLFVRGHRIFQTLKNCPQ</sequence>
<evidence type="ECO:0000313" key="1">
    <source>
        <dbReference type="EMBL" id="CAJ0579210.1"/>
    </source>
</evidence>
<gene>
    <name evidence="1" type="ORF">MSPICULIGERA_LOCUS17440</name>
</gene>
<dbReference type="PANTHER" id="PTHR31581">
    <property type="entry name" value="KICSTOR COMPLEX PROTEIN C12ORF66"/>
    <property type="match status" value="1"/>
</dbReference>
<evidence type="ECO:0000313" key="2">
    <source>
        <dbReference type="Proteomes" id="UP001177023"/>
    </source>
</evidence>
<name>A0AA36D1H3_9BILA</name>
<dbReference type="InterPro" id="IPR038060">
    <property type="entry name" value="C12orf66-like_central_sf"/>
</dbReference>
<dbReference type="PANTHER" id="PTHR31581:SF1">
    <property type="entry name" value="KICSTOR SUBUNIT 2"/>
    <property type="match status" value="1"/>
</dbReference>
<dbReference type="GO" id="GO:1904262">
    <property type="term" value="P:negative regulation of TORC1 signaling"/>
    <property type="evidence" value="ECO:0007669"/>
    <property type="project" value="TreeGrafter"/>
</dbReference>
<dbReference type="AlphaFoldDB" id="A0AA36D1H3"/>